<dbReference type="GO" id="GO:0050334">
    <property type="term" value="F:thiaminase activity"/>
    <property type="evidence" value="ECO:0007669"/>
    <property type="project" value="UniProtKB-EC"/>
</dbReference>
<evidence type="ECO:0000259" key="2">
    <source>
        <dbReference type="Pfam" id="PF03070"/>
    </source>
</evidence>
<dbReference type="AlphaFoldDB" id="A0A2V4A3I1"/>
<dbReference type="NCBIfam" id="TIGR04306">
    <property type="entry name" value="salvage_TenA"/>
    <property type="match status" value="1"/>
</dbReference>
<comment type="similarity">
    <text evidence="1">Belongs to the TenA family.</text>
</comment>
<comment type="pathway">
    <text evidence="1">Cofactor biosynthesis; thiamine diphosphate biosynthesis.</text>
</comment>
<dbReference type="RefSeq" id="WP_110360090.1">
    <property type="nucleotide sequence ID" value="NZ_QFLI01000002.1"/>
</dbReference>
<evidence type="ECO:0000313" key="3">
    <source>
        <dbReference type="EMBL" id="PXY02457.1"/>
    </source>
</evidence>
<proteinExistence type="inferred from homology"/>
<sequence length="215" mass="25098">MKWSEEAWRRIEGIYTQILEHPFIIELMSGELDREKFNFYLTQDSLYLAEFGKVLAGIAVKLEDSEQRKEFLNFASDTVAVEQALHQFYLKDQKQNSSVSPSCLLYTSFIHKQLATASVEEAAAAVLPCFWIYKKVGDYILANQEEQENQYQNWIDTYGGEEFALAVEKAIEICDHLAVNTSIEKRKQMWNAFVKASKMEWMFWDSAYKKETWPV</sequence>
<dbReference type="GO" id="GO:0009228">
    <property type="term" value="P:thiamine biosynthetic process"/>
    <property type="evidence" value="ECO:0007669"/>
    <property type="project" value="UniProtKB-KW"/>
</dbReference>
<feature type="domain" description="Thiaminase-2/PQQC" evidence="2">
    <location>
        <begin position="8"/>
        <end position="209"/>
    </location>
</feature>
<dbReference type="InterPro" id="IPR027574">
    <property type="entry name" value="Thiaminase_II"/>
</dbReference>
<keyword evidence="4" id="KW-1185">Reference proteome</keyword>
<dbReference type="PANTHER" id="PTHR43198:SF2">
    <property type="entry name" value="SI:CH1073-67J19.1-RELATED"/>
    <property type="match status" value="1"/>
</dbReference>
<protein>
    <recommendedName>
        <fullName evidence="1">Aminopyrimidine aminohydrolase</fullName>
        <ecNumber evidence="1">3.5.99.2</ecNumber>
    </recommendedName>
</protein>
<dbReference type="PANTHER" id="PTHR43198">
    <property type="entry name" value="BIFUNCTIONAL TH2 PROTEIN"/>
    <property type="match status" value="1"/>
</dbReference>
<comment type="catalytic activity">
    <reaction evidence="1">
        <text>4-amino-5-aminomethyl-2-methylpyrimidine + H2O = 4-amino-5-hydroxymethyl-2-methylpyrimidine + NH4(+)</text>
        <dbReference type="Rhea" id="RHEA:31799"/>
        <dbReference type="ChEBI" id="CHEBI:15377"/>
        <dbReference type="ChEBI" id="CHEBI:16892"/>
        <dbReference type="ChEBI" id="CHEBI:28938"/>
        <dbReference type="ChEBI" id="CHEBI:63416"/>
        <dbReference type="EC" id="3.5.99.2"/>
    </reaction>
</comment>
<dbReference type="EC" id="3.5.99.2" evidence="1"/>
<keyword evidence="1" id="KW-0784">Thiamine biosynthesis</keyword>
<reference evidence="3 4" key="1">
    <citation type="submission" date="2018-05" db="EMBL/GenBank/DDBJ databases">
        <title>Marinifilum breve JC075T sp. nov., a marine bacterium isolated from Yongle Blue Hole in the South China Sea.</title>
        <authorList>
            <person name="Fu T."/>
        </authorList>
    </citation>
    <scope>NUCLEOTIDE SEQUENCE [LARGE SCALE GENOMIC DNA]</scope>
    <source>
        <strain evidence="3 4">JC075</strain>
    </source>
</reference>
<dbReference type="UniPathway" id="UPA00060"/>
<dbReference type="Proteomes" id="UP000248079">
    <property type="component" value="Unassembled WGS sequence"/>
</dbReference>
<dbReference type="InterPro" id="IPR016084">
    <property type="entry name" value="Haem_Oase-like_multi-hlx"/>
</dbReference>
<dbReference type="InterPro" id="IPR004305">
    <property type="entry name" value="Thiaminase-2/PQQC"/>
</dbReference>
<dbReference type="GO" id="GO:0009229">
    <property type="term" value="P:thiamine diphosphate biosynthetic process"/>
    <property type="evidence" value="ECO:0007669"/>
    <property type="project" value="UniProtKB-UniPathway"/>
</dbReference>
<dbReference type="EMBL" id="QFLI01000002">
    <property type="protein sequence ID" value="PXY02457.1"/>
    <property type="molecule type" value="Genomic_DNA"/>
</dbReference>
<evidence type="ECO:0000256" key="1">
    <source>
        <dbReference type="RuleBase" id="RU363093"/>
    </source>
</evidence>
<organism evidence="3 4">
    <name type="scientific">Marinifilum breve</name>
    <dbReference type="NCBI Taxonomy" id="2184082"/>
    <lineage>
        <taxon>Bacteria</taxon>
        <taxon>Pseudomonadati</taxon>
        <taxon>Bacteroidota</taxon>
        <taxon>Bacteroidia</taxon>
        <taxon>Marinilabiliales</taxon>
        <taxon>Marinifilaceae</taxon>
    </lineage>
</organism>
<dbReference type="SUPFAM" id="SSF48613">
    <property type="entry name" value="Heme oxygenase-like"/>
    <property type="match status" value="1"/>
</dbReference>
<dbReference type="GO" id="GO:0005829">
    <property type="term" value="C:cytosol"/>
    <property type="evidence" value="ECO:0007669"/>
    <property type="project" value="TreeGrafter"/>
</dbReference>
<dbReference type="CDD" id="cd19365">
    <property type="entry name" value="TenA_C-like"/>
    <property type="match status" value="1"/>
</dbReference>
<evidence type="ECO:0000313" key="4">
    <source>
        <dbReference type="Proteomes" id="UP000248079"/>
    </source>
</evidence>
<keyword evidence="1" id="KW-0378">Hydrolase</keyword>
<comment type="caution">
    <text evidence="3">The sequence shown here is derived from an EMBL/GenBank/DDBJ whole genome shotgun (WGS) entry which is preliminary data.</text>
</comment>
<gene>
    <name evidence="3" type="primary">tenA</name>
    <name evidence="3" type="ORF">DF185_07345</name>
</gene>
<name>A0A2V4A3I1_9BACT</name>
<dbReference type="Pfam" id="PF03070">
    <property type="entry name" value="TENA_THI-4"/>
    <property type="match status" value="1"/>
</dbReference>
<dbReference type="Gene3D" id="1.20.910.10">
    <property type="entry name" value="Heme oxygenase-like"/>
    <property type="match status" value="1"/>
</dbReference>
<comment type="catalytic activity">
    <reaction evidence="1">
        <text>thiamine + H2O = 5-(2-hydroxyethyl)-4-methylthiazole + 4-amino-5-hydroxymethyl-2-methylpyrimidine + H(+)</text>
        <dbReference type="Rhea" id="RHEA:17509"/>
        <dbReference type="ChEBI" id="CHEBI:15377"/>
        <dbReference type="ChEBI" id="CHEBI:15378"/>
        <dbReference type="ChEBI" id="CHEBI:16892"/>
        <dbReference type="ChEBI" id="CHEBI:17957"/>
        <dbReference type="ChEBI" id="CHEBI:18385"/>
        <dbReference type="EC" id="3.5.99.2"/>
    </reaction>
</comment>
<dbReference type="OrthoDB" id="34166at2"/>
<dbReference type="InterPro" id="IPR050967">
    <property type="entry name" value="Thiamine_Salvage_TenA"/>
</dbReference>
<accession>A0A2V4A3I1</accession>
<comment type="function">
    <text evidence="1">Catalyzes an amino-pyrimidine hydrolysis reaction at the C5' of the pyrimidine moiety of thiamine compounds, a reaction that is part of a thiamine salvage pathway.</text>
</comment>